<evidence type="ECO:0000313" key="3">
    <source>
        <dbReference type="EMBL" id="CAQ81865.1"/>
    </source>
</evidence>
<feature type="coiled-coil region" evidence="1">
    <location>
        <begin position="85"/>
        <end position="119"/>
    </location>
</feature>
<keyword evidence="3" id="KW-0614">Plasmid</keyword>
<gene>
    <name evidence="3" type="primary">traB</name>
    <name evidence="3" type="ordered locus">VSAL_p840_06</name>
</gene>
<dbReference type="Pfam" id="PF03743">
    <property type="entry name" value="TrbI"/>
    <property type="match status" value="1"/>
</dbReference>
<keyword evidence="2" id="KW-0472">Membrane</keyword>
<dbReference type="KEGG" id="vsa:VSAL_p840_06"/>
<reference evidence="3 4" key="1">
    <citation type="journal article" date="2008" name="BMC Genomics">
        <title>The genome sequence of the fish pathogen Aliivibrio salmonicida strain LFI1238 shows extensive evidence of gene decay.</title>
        <authorList>
            <person name="Hjerde E."/>
            <person name="Lorentzen M.S."/>
            <person name="Holden M.T."/>
            <person name="Seeger K."/>
            <person name="Paulsen S."/>
            <person name="Bason N."/>
            <person name="Churcher C."/>
            <person name="Harris D."/>
            <person name="Norbertczak H."/>
            <person name="Quail M.A."/>
            <person name="Sanders S."/>
            <person name="Thurston S."/>
            <person name="Parkhill J."/>
            <person name="Willassen N.P."/>
            <person name="Thomson N.R."/>
        </authorList>
    </citation>
    <scope>NUCLEOTIDE SEQUENCE [LARGE SCALE GENOMIC DNA]</scope>
    <source>
        <strain evidence="3 4">LFI1238</strain>
    </source>
</reference>
<dbReference type="RefSeq" id="WP_012548844.1">
    <property type="nucleotide sequence ID" value="NC_011311.1"/>
</dbReference>
<dbReference type="Proteomes" id="UP000001730">
    <property type="component" value="Plasmid pVSAL840"/>
</dbReference>
<dbReference type="CDD" id="cd16430">
    <property type="entry name" value="TraB"/>
    <property type="match status" value="1"/>
</dbReference>
<keyword evidence="1" id="KW-0175">Coiled coil</keyword>
<dbReference type="EMBL" id="FM178381">
    <property type="protein sequence ID" value="CAQ81865.1"/>
    <property type="molecule type" value="Genomic_DNA"/>
</dbReference>
<name>B6ESX7_ALISL</name>
<evidence type="ECO:0000256" key="2">
    <source>
        <dbReference type="SAM" id="Phobius"/>
    </source>
</evidence>
<sequence length="476" mass="50980">MLNKWLKKSTNDATGSFEQGCLINERSIKRNGIITLVILVTLSTLGGVGYTVTRPSTPPPIERPPVDFGAIIEDDFISADNQSALSAQQDTLHTQERTIAALKNEVNRVNAKLDNTVNLQEESFARFKDKMQATFERQRAEMVLQKKEAPAQETDLSVAFGDKSLPPRAIPSSKHNPNAPEFSYQSADAPIFDTTGIDSYEFNWALSEEEKPKRTILNYVPTGTFVTALVTGGADVNAGVLGQGDTVPMVFQTINAGILPNGQSSRLKDCTITGSSYGEISSSRGIVRTNRMSCIFDDGEIIDLAVKGTVFNFGRNGIRGTTILRNGKIVQMAGLSGILTGIGETGKALSSTTSVSALGSTSSLNGSDAALNLLGNATASVGAKLSDYYIQLAELYHPIVELNPGNVVNIVFLEGFPLDALGIEKYEAKQQVQESRSGNNQLLDVITNNPLANQLPQGVKAAMGAQTAPLTDFGSR</sequence>
<dbReference type="AlphaFoldDB" id="B6ESX7"/>
<dbReference type="InterPro" id="IPR005498">
    <property type="entry name" value="T4SS_VirB10/TraB/TrbI"/>
</dbReference>
<geneLocation type="plasmid" evidence="3 4">
    <name>pVSAL840</name>
</geneLocation>
<keyword evidence="2" id="KW-0812">Transmembrane</keyword>
<feature type="transmembrane region" description="Helical" evidence="2">
    <location>
        <begin position="33"/>
        <end position="52"/>
    </location>
</feature>
<dbReference type="HOGENOM" id="CLU_541772_0_0_6"/>
<keyword evidence="2" id="KW-1133">Transmembrane helix</keyword>
<proteinExistence type="predicted"/>
<accession>B6ESX7</accession>
<evidence type="ECO:0000313" key="4">
    <source>
        <dbReference type="Proteomes" id="UP000001730"/>
    </source>
</evidence>
<protein>
    <submittedName>
        <fullName evidence="3">Conjugative transfer protein TraB</fullName>
    </submittedName>
</protein>
<organism evidence="3 4">
    <name type="scientific">Aliivibrio salmonicida (strain LFI1238)</name>
    <name type="common">Vibrio salmonicida (strain LFI1238)</name>
    <dbReference type="NCBI Taxonomy" id="316275"/>
    <lineage>
        <taxon>Bacteria</taxon>
        <taxon>Pseudomonadati</taxon>
        <taxon>Pseudomonadota</taxon>
        <taxon>Gammaproteobacteria</taxon>
        <taxon>Vibrionales</taxon>
        <taxon>Vibrionaceae</taxon>
        <taxon>Aliivibrio</taxon>
    </lineage>
</organism>
<keyword evidence="4" id="KW-1185">Reference proteome</keyword>
<evidence type="ECO:0000256" key="1">
    <source>
        <dbReference type="SAM" id="Coils"/>
    </source>
</evidence>